<dbReference type="EMBL" id="JAGQDG010000006">
    <property type="protein sequence ID" value="MBQ0936991.1"/>
    <property type="molecule type" value="Genomic_DNA"/>
</dbReference>
<feature type="region of interest" description="Disordered" evidence="1">
    <location>
        <begin position="134"/>
        <end position="169"/>
    </location>
</feature>
<sequence length="169" mass="18213">MAELLNLAHMPWWMWFCWVLGLGFAVHQAEKRRVLPTGPVACAISATFLAVVLALTGGLMGLWRASPGMGWLLLAVAAVMLVLDSNRAGWAFVMGVVGASMLLAKLGTAWMTPLASLLLWLSAGSLMWGLVRSSAKPAPPPPLARTTAEWQARLDEPDAQDGADKYTRE</sequence>
<gene>
    <name evidence="3" type="ORF">KAK11_16810</name>
</gene>
<feature type="transmembrane region" description="Helical" evidence="2">
    <location>
        <begin position="12"/>
        <end position="29"/>
    </location>
</feature>
<feature type="transmembrane region" description="Helical" evidence="2">
    <location>
        <begin position="41"/>
        <end position="62"/>
    </location>
</feature>
<feature type="compositionally biased region" description="Basic and acidic residues" evidence="1">
    <location>
        <begin position="152"/>
        <end position="169"/>
    </location>
</feature>
<comment type="caution">
    <text evidence="3">The sequence shown here is derived from an EMBL/GenBank/DDBJ whole genome shotgun (WGS) entry which is preliminary data.</text>
</comment>
<evidence type="ECO:0000313" key="4">
    <source>
        <dbReference type="Proteomes" id="UP000672097"/>
    </source>
</evidence>
<evidence type="ECO:0008006" key="5">
    <source>
        <dbReference type="Google" id="ProtNLM"/>
    </source>
</evidence>
<organism evidence="3 4">
    <name type="scientific">Ideonella paludis</name>
    <dbReference type="NCBI Taxonomy" id="1233411"/>
    <lineage>
        <taxon>Bacteria</taxon>
        <taxon>Pseudomonadati</taxon>
        <taxon>Pseudomonadota</taxon>
        <taxon>Betaproteobacteria</taxon>
        <taxon>Burkholderiales</taxon>
        <taxon>Sphaerotilaceae</taxon>
        <taxon>Ideonella</taxon>
    </lineage>
</organism>
<feature type="transmembrane region" description="Helical" evidence="2">
    <location>
        <begin position="68"/>
        <end position="83"/>
    </location>
</feature>
<keyword evidence="2" id="KW-1133">Transmembrane helix</keyword>
<evidence type="ECO:0000313" key="3">
    <source>
        <dbReference type="EMBL" id="MBQ0936991.1"/>
    </source>
</evidence>
<evidence type="ECO:0000256" key="1">
    <source>
        <dbReference type="SAM" id="MobiDB-lite"/>
    </source>
</evidence>
<name>A0ABS5E0R0_9BURK</name>
<protein>
    <recommendedName>
        <fullName evidence="5">Tryptophan-rich sensory protein</fullName>
    </recommendedName>
</protein>
<dbReference type="RefSeq" id="WP_210810390.1">
    <property type="nucleotide sequence ID" value="NZ_JAGQDG010000006.1"/>
</dbReference>
<feature type="transmembrane region" description="Helical" evidence="2">
    <location>
        <begin position="90"/>
        <end position="108"/>
    </location>
</feature>
<dbReference type="Proteomes" id="UP000672097">
    <property type="component" value="Unassembled WGS sequence"/>
</dbReference>
<accession>A0ABS5E0R0</accession>
<proteinExistence type="predicted"/>
<reference evidence="3 4" key="1">
    <citation type="submission" date="2021-04" db="EMBL/GenBank/DDBJ databases">
        <title>The genome sequence of type strain Ideonella paludis KCTC 32238.</title>
        <authorList>
            <person name="Liu Y."/>
        </authorList>
    </citation>
    <scope>NUCLEOTIDE SEQUENCE [LARGE SCALE GENOMIC DNA]</scope>
    <source>
        <strain evidence="3 4">KCTC 32238</strain>
    </source>
</reference>
<keyword evidence="2" id="KW-0472">Membrane</keyword>
<evidence type="ECO:0000256" key="2">
    <source>
        <dbReference type="SAM" id="Phobius"/>
    </source>
</evidence>
<keyword evidence="4" id="KW-1185">Reference proteome</keyword>
<keyword evidence="2" id="KW-0812">Transmembrane</keyword>